<dbReference type="EMBL" id="JAPMOS010000454">
    <property type="protein sequence ID" value="KAJ4452562.1"/>
    <property type="molecule type" value="Genomic_DNA"/>
</dbReference>
<feature type="compositionally biased region" description="Basic residues" evidence="1">
    <location>
        <begin position="134"/>
        <end position="143"/>
    </location>
</feature>
<proteinExistence type="predicted"/>
<name>A0ABQ8U0L4_9EUKA</name>
<dbReference type="Proteomes" id="UP001141327">
    <property type="component" value="Unassembled WGS sequence"/>
</dbReference>
<comment type="caution">
    <text evidence="2">The sequence shown here is derived from an EMBL/GenBank/DDBJ whole genome shotgun (WGS) entry which is preliminary data.</text>
</comment>
<feature type="region of interest" description="Disordered" evidence="1">
    <location>
        <begin position="387"/>
        <end position="419"/>
    </location>
</feature>
<keyword evidence="3" id="KW-1185">Reference proteome</keyword>
<feature type="region of interest" description="Disordered" evidence="1">
    <location>
        <begin position="123"/>
        <end position="143"/>
    </location>
</feature>
<gene>
    <name evidence="2" type="ORF">PAPYR_13236</name>
</gene>
<protein>
    <submittedName>
        <fullName evidence="2">Uncharacterized protein</fullName>
    </submittedName>
</protein>
<sequence length="465" mass="51942">MSDLHDPPPIPARPTGAVVAGPIQGSSWLIPELVAIGPTPTDPSFSEQEKDHNLRQLLDAGITSFFSLCPKQTEMNYAAELRRLSRARTADERRSAAATENAARPLCAHPHPTPVVHISPSGIPENFDNYTSRQRSRPRRGRRRRIRQKIEFFRVATPPDDVCPDLEFIRIIDLITQRCLFDDRVCYVHSLKGSSRIVPVAAVLLGLRTPFELVGHIVSGIARMYLFTAEEALARVESFHLTTFGPPPTSAQLLSVPRLLAAIQDRDRQVMLTPPPNDRTPGTIYFLPPDDPRWETDPRVAFEQARRQRERERPRTVRKLYKTVVVTDSGATQTALRARDVELPPEEEPEMSRAVRQLAGQYDRRHKAPAPPGDSDLVVGAQLEEPLDGVRPNTNRTRSPPPPMQRHRSYDFTPPQLDHSTRVVPTGYGATYTASATPPASTCTDAPVIIPIDKSTCHNHNHAHL</sequence>
<accession>A0ABQ8U0L4</accession>
<evidence type="ECO:0000256" key="1">
    <source>
        <dbReference type="SAM" id="MobiDB-lite"/>
    </source>
</evidence>
<organism evidence="2 3">
    <name type="scientific">Paratrimastix pyriformis</name>
    <dbReference type="NCBI Taxonomy" id="342808"/>
    <lineage>
        <taxon>Eukaryota</taxon>
        <taxon>Metamonada</taxon>
        <taxon>Preaxostyla</taxon>
        <taxon>Paratrimastigidae</taxon>
        <taxon>Paratrimastix</taxon>
    </lineage>
</organism>
<evidence type="ECO:0000313" key="2">
    <source>
        <dbReference type="EMBL" id="KAJ4452562.1"/>
    </source>
</evidence>
<reference evidence="2" key="1">
    <citation type="journal article" date="2022" name="bioRxiv">
        <title>Genomics of Preaxostyla Flagellates Illuminates Evolutionary Transitions and the Path Towards Mitochondrial Loss.</title>
        <authorList>
            <person name="Novak L.V.F."/>
            <person name="Treitli S.C."/>
            <person name="Pyrih J."/>
            <person name="Halakuc P."/>
            <person name="Pipaliya S.V."/>
            <person name="Vacek V."/>
            <person name="Brzon O."/>
            <person name="Soukal P."/>
            <person name="Eme L."/>
            <person name="Dacks J.B."/>
            <person name="Karnkowska A."/>
            <person name="Elias M."/>
            <person name="Hampl V."/>
        </authorList>
    </citation>
    <scope>NUCLEOTIDE SEQUENCE</scope>
    <source>
        <strain evidence="2">RCP-MX</strain>
    </source>
</reference>
<evidence type="ECO:0000313" key="3">
    <source>
        <dbReference type="Proteomes" id="UP001141327"/>
    </source>
</evidence>